<feature type="domain" description="MAGE" evidence="2">
    <location>
        <begin position="42"/>
        <end position="241"/>
    </location>
</feature>
<dbReference type="GO" id="GO:0005634">
    <property type="term" value="C:nucleus"/>
    <property type="evidence" value="ECO:0007669"/>
    <property type="project" value="TreeGrafter"/>
</dbReference>
<dbReference type="Gene3D" id="1.10.10.1210">
    <property type="entry name" value="MAGE homology domain, winged helix WH2 motif"/>
    <property type="match status" value="1"/>
</dbReference>
<dbReference type="InterPro" id="IPR041898">
    <property type="entry name" value="MAGE_WH1"/>
</dbReference>
<dbReference type="InterPro" id="IPR041899">
    <property type="entry name" value="MAGE_WH2"/>
</dbReference>
<evidence type="ECO:0000259" key="2">
    <source>
        <dbReference type="SMART" id="SM01373"/>
    </source>
</evidence>
<feature type="region of interest" description="Disordered" evidence="1">
    <location>
        <begin position="1"/>
        <end position="32"/>
    </location>
</feature>
<name>A0A1Y2D8S4_9PEZI</name>
<evidence type="ECO:0000313" key="3">
    <source>
        <dbReference type="EMBL" id="ORY55659.1"/>
    </source>
</evidence>
<dbReference type="PANTHER" id="PTHR11736">
    <property type="entry name" value="MELANOMA-ASSOCIATED ANTIGEN MAGE ANTIGEN"/>
    <property type="match status" value="1"/>
</dbReference>
<dbReference type="EMBL" id="MCFJ01000026">
    <property type="protein sequence ID" value="ORY55659.1"/>
    <property type="molecule type" value="Genomic_DNA"/>
</dbReference>
<reference evidence="3 4" key="1">
    <citation type="submission" date="2016-07" db="EMBL/GenBank/DDBJ databases">
        <title>Pervasive Adenine N6-methylation of Active Genes in Fungi.</title>
        <authorList>
            <consortium name="DOE Joint Genome Institute"/>
            <person name="Mondo S.J."/>
            <person name="Dannebaum R.O."/>
            <person name="Kuo R.C."/>
            <person name="Labutti K."/>
            <person name="Haridas S."/>
            <person name="Kuo A."/>
            <person name="Salamov A."/>
            <person name="Ahrendt S.R."/>
            <person name="Lipzen A."/>
            <person name="Sullivan W."/>
            <person name="Andreopoulos W.B."/>
            <person name="Clum A."/>
            <person name="Lindquist E."/>
            <person name="Daum C."/>
            <person name="Ramamoorthy G.K."/>
            <person name="Gryganskyi A."/>
            <person name="Culley D."/>
            <person name="Magnuson J.K."/>
            <person name="James T.Y."/>
            <person name="O'Malley M.A."/>
            <person name="Stajich J.E."/>
            <person name="Spatafora J.W."/>
            <person name="Visel A."/>
            <person name="Grigoriev I.V."/>
        </authorList>
    </citation>
    <scope>NUCLEOTIDE SEQUENCE [LARGE SCALE GENOMIC DNA]</scope>
    <source>
        <strain evidence="3 4">CBS 129021</strain>
    </source>
</reference>
<feature type="non-terminal residue" evidence="3">
    <location>
        <position position="1"/>
    </location>
</feature>
<protein>
    <submittedName>
        <fullName evidence="3">MAGE family-domain-containing protein</fullName>
    </submittedName>
</protein>
<proteinExistence type="predicted"/>
<dbReference type="GO" id="GO:0006281">
    <property type="term" value="P:DNA repair"/>
    <property type="evidence" value="ECO:0007669"/>
    <property type="project" value="TreeGrafter"/>
</dbReference>
<organism evidence="3 4">
    <name type="scientific">Pseudomassariella vexata</name>
    <dbReference type="NCBI Taxonomy" id="1141098"/>
    <lineage>
        <taxon>Eukaryota</taxon>
        <taxon>Fungi</taxon>
        <taxon>Dikarya</taxon>
        <taxon>Ascomycota</taxon>
        <taxon>Pezizomycotina</taxon>
        <taxon>Sordariomycetes</taxon>
        <taxon>Xylariomycetidae</taxon>
        <taxon>Amphisphaeriales</taxon>
        <taxon>Pseudomassariaceae</taxon>
        <taxon>Pseudomassariella</taxon>
    </lineage>
</organism>
<feature type="non-terminal residue" evidence="3">
    <location>
        <position position="269"/>
    </location>
</feature>
<dbReference type="Proteomes" id="UP000193689">
    <property type="component" value="Unassembled WGS sequence"/>
</dbReference>
<feature type="compositionally biased region" description="Acidic residues" evidence="1">
    <location>
        <begin position="10"/>
        <end position="24"/>
    </location>
</feature>
<dbReference type="OrthoDB" id="205198at2759"/>
<evidence type="ECO:0000313" key="4">
    <source>
        <dbReference type="Proteomes" id="UP000193689"/>
    </source>
</evidence>
<keyword evidence="4" id="KW-1185">Reference proteome</keyword>
<gene>
    <name evidence="3" type="ORF">BCR38DRAFT_312830</name>
</gene>
<dbReference type="SMART" id="SM01373">
    <property type="entry name" value="MAGE"/>
    <property type="match status" value="1"/>
</dbReference>
<dbReference type="Pfam" id="PF01454">
    <property type="entry name" value="MAGE"/>
    <property type="match status" value="1"/>
</dbReference>
<dbReference type="InParanoid" id="A0A1Y2D8S4"/>
<dbReference type="RefSeq" id="XP_040709717.1">
    <property type="nucleotide sequence ID" value="XM_040854667.1"/>
</dbReference>
<dbReference type="STRING" id="1141098.A0A1Y2D8S4"/>
<dbReference type="PANTHER" id="PTHR11736:SF14">
    <property type="entry name" value="NSE3 HOMOLOG, SMC5-SMC6 COMPLEX COMPONENT"/>
    <property type="match status" value="1"/>
</dbReference>
<dbReference type="AlphaFoldDB" id="A0A1Y2D8S4"/>
<dbReference type="Gene3D" id="1.10.10.1200">
    <property type="entry name" value="MAGE homology domain, winged helix WH1 motif"/>
    <property type="match status" value="1"/>
</dbReference>
<sequence>RRRQSRRDADSEDSEDSEQDEDGDVNMNGGAANEEAQLVKKLVRYALACEYSRTSIKRDGIRDKVLGNNARSFKRVFDGAQKQLQDVFGMEMVELPVKEKRTLKEKQQATARKAKSQGATSSRQYILTSILPSAYKTNSIIAPSRTPSASEEAGYVGFYTFVISIIALSGGELSDVKLRRHLTRMNAKDNLPFGKTDDILTRMVKQAYVDKVVEKNDAGEEPTVSWCVGSRGRVEVPPQSIAGFAQEVFGEQVDEDFQKRLYKSLGLQE</sequence>
<dbReference type="FunCoup" id="A0A1Y2D8S4">
    <property type="interactions" value="28"/>
</dbReference>
<dbReference type="InterPro" id="IPR037445">
    <property type="entry name" value="MAGE"/>
</dbReference>
<comment type="caution">
    <text evidence="3">The sequence shown here is derived from an EMBL/GenBank/DDBJ whole genome shotgun (WGS) entry which is preliminary data.</text>
</comment>
<evidence type="ECO:0000256" key="1">
    <source>
        <dbReference type="SAM" id="MobiDB-lite"/>
    </source>
</evidence>
<dbReference type="InterPro" id="IPR002190">
    <property type="entry name" value="MHD_dom"/>
</dbReference>
<accession>A0A1Y2D8S4</accession>
<dbReference type="GeneID" id="63770879"/>